<dbReference type="eggNOG" id="COG0726">
    <property type="taxonomic scope" value="Bacteria"/>
</dbReference>
<feature type="compositionally biased region" description="Pro residues" evidence="1">
    <location>
        <begin position="331"/>
        <end position="344"/>
    </location>
</feature>
<gene>
    <name evidence="3" type="ordered locus">Strop_3662</name>
</gene>
<evidence type="ECO:0000256" key="1">
    <source>
        <dbReference type="SAM" id="MobiDB-lite"/>
    </source>
</evidence>
<dbReference type="InterPro" id="IPR011330">
    <property type="entry name" value="Glyco_hydro/deAcase_b/a-brl"/>
</dbReference>
<evidence type="ECO:0000313" key="3">
    <source>
        <dbReference type="EMBL" id="ABP56093.1"/>
    </source>
</evidence>
<dbReference type="CDD" id="cd10938">
    <property type="entry name" value="CE4_HpPgdA_like"/>
    <property type="match status" value="1"/>
</dbReference>
<dbReference type="HOGENOM" id="CLU_029940_1_0_11"/>
<feature type="compositionally biased region" description="Basic and acidic residues" evidence="1">
    <location>
        <begin position="28"/>
        <end position="37"/>
    </location>
</feature>
<dbReference type="SUPFAM" id="SSF88713">
    <property type="entry name" value="Glycoside hydrolase/deacetylase"/>
    <property type="match status" value="1"/>
</dbReference>
<feature type="region of interest" description="Disordered" evidence="1">
    <location>
        <begin position="299"/>
        <end position="378"/>
    </location>
</feature>
<reference evidence="4" key="1">
    <citation type="journal article" date="2007" name="Proc. Natl. Acad. Sci. U.S.A.">
        <title>Genome sequencing reveals complex secondary metabolome in the marine actinomycete Salinispora tropica.</title>
        <authorList>
            <person name="Udwary D.W."/>
            <person name="Zeigler L."/>
            <person name="Asolkar R.N."/>
            <person name="Singan V."/>
            <person name="Lapidus A."/>
            <person name="Fenical W."/>
            <person name="Jensen P.R."/>
            <person name="Moore B.S."/>
        </authorList>
    </citation>
    <scope>NUCLEOTIDE SEQUENCE [LARGE SCALE GENOMIC DNA]</scope>
    <source>
        <strain evidence="4">ATCC BAA-916 / DSM 44818 / CNB-440</strain>
    </source>
</reference>
<proteinExistence type="predicted"/>
<sequence length="378" mass="43081">MGWDRAKIAPHGDTPGRIRSRNLAARGWRTEGRERQNSPDSISRGLFAGEVAVPRMLKLFRRYGLRSTWFVPGHSIETFPDQCRQIVDAGHEMSIHGYSHENPLAMSRTQEAAVLDRSIELVEAVSKRQPTGYAAPWGSLSPVTHELLLERGIKYDRTFMHNDFHPYRLRAGDTWTKIDYSARASEWMKPLVRGEETDLIEIPPNWYLDDLPPMMFIKANPNSHGWVNPRQLEKMWRDQFDWVYRELDHAVFPINLHPDFSGHPQVLLMLERIIDYIKQHKSIRWVTFDEIANDFAARNPAAGAGDRPRRTERGTAPGRLSRRPAGHGPDASPPASPAPGPPGWCAPRRPGRPGAVAPWAFRPPTDPRWRPGRARSES</sequence>
<dbReference type="Pfam" id="PF01522">
    <property type="entry name" value="Polysacc_deac_1"/>
    <property type="match status" value="1"/>
</dbReference>
<dbReference type="InterPro" id="IPR002509">
    <property type="entry name" value="NODB_dom"/>
</dbReference>
<keyword evidence="4" id="KW-1185">Reference proteome</keyword>
<evidence type="ECO:0000259" key="2">
    <source>
        <dbReference type="PROSITE" id="PS51677"/>
    </source>
</evidence>
<dbReference type="GO" id="GO:0016810">
    <property type="term" value="F:hydrolase activity, acting on carbon-nitrogen (but not peptide) bonds"/>
    <property type="evidence" value="ECO:0007669"/>
    <property type="project" value="InterPro"/>
</dbReference>
<dbReference type="EMBL" id="CP000667">
    <property type="protein sequence ID" value="ABP56093.1"/>
    <property type="molecule type" value="Genomic_DNA"/>
</dbReference>
<dbReference type="STRING" id="369723.Strop_3662"/>
<name>A4XAZ4_SALTO</name>
<evidence type="ECO:0000313" key="4">
    <source>
        <dbReference type="Proteomes" id="UP000000235"/>
    </source>
</evidence>
<dbReference type="PANTHER" id="PTHR47561">
    <property type="entry name" value="POLYSACCHARIDE DEACETYLASE FAMILY PROTEIN (AFU_ORTHOLOGUE AFUA_6G05030)"/>
    <property type="match status" value="1"/>
</dbReference>
<feature type="domain" description="NodB homology" evidence="2">
    <location>
        <begin position="39"/>
        <end position="286"/>
    </location>
</feature>
<feature type="region of interest" description="Disordered" evidence="1">
    <location>
        <begin position="1"/>
        <end position="41"/>
    </location>
</feature>
<dbReference type="PANTHER" id="PTHR47561:SF1">
    <property type="entry name" value="POLYSACCHARIDE DEACETYLASE FAMILY PROTEIN (AFU_ORTHOLOGUE AFUA_6G05030)"/>
    <property type="match status" value="1"/>
</dbReference>
<protein>
    <submittedName>
        <fullName evidence="3">Polysaccharide deacetylase</fullName>
    </submittedName>
</protein>
<dbReference type="GO" id="GO:0005975">
    <property type="term" value="P:carbohydrate metabolic process"/>
    <property type="evidence" value="ECO:0007669"/>
    <property type="project" value="InterPro"/>
</dbReference>
<dbReference type="KEGG" id="stp:Strop_3662"/>
<accession>A4XAZ4</accession>
<feature type="compositionally biased region" description="Low complexity" evidence="1">
    <location>
        <begin position="345"/>
        <end position="360"/>
    </location>
</feature>
<organism evidence="3 4">
    <name type="scientific">Salinispora tropica (strain ATCC BAA-916 / DSM 44818 / JCM 13857 / NBRC 105044 / CNB-440)</name>
    <dbReference type="NCBI Taxonomy" id="369723"/>
    <lineage>
        <taxon>Bacteria</taxon>
        <taxon>Bacillati</taxon>
        <taxon>Actinomycetota</taxon>
        <taxon>Actinomycetes</taxon>
        <taxon>Micromonosporales</taxon>
        <taxon>Micromonosporaceae</taxon>
        <taxon>Salinispora</taxon>
    </lineage>
</organism>
<dbReference type="Proteomes" id="UP000000235">
    <property type="component" value="Chromosome"/>
</dbReference>
<dbReference type="Gene3D" id="3.20.20.370">
    <property type="entry name" value="Glycoside hydrolase/deacetylase"/>
    <property type="match status" value="1"/>
</dbReference>
<dbReference type="AlphaFoldDB" id="A4XAZ4"/>
<feature type="compositionally biased region" description="Basic and acidic residues" evidence="1">
    <location>
        <begin position="365"/>
        <end position="378"/>
    </location>
</feature>
<dbReference type="PROSITE" id="PS51677">
    <property type="entry name" value="NODB"/>
    <property type="match status" value="1"/>
</dbReference>
<dbReference type="InterPro" id="IPR037950">
    <property type="entry name" value="PgdA-like"/>
</dbReference>